<dbReference type="Proteomes" id="UP000276133">
    <property type="component" value="Unassembled WGS sequence"/>
</dbReference>
<dbReference type="AlphaFoldDB" id="A0A3M7RHV5"/>
<sequence>MASPNCYRLLFTSDLYSPWTVLKFSFITSPVECTILGFIRKLNLICQINTCHTDLEYLTCLVEIKQILFFKILKCILLMVISLTQTSKIGICFILTNFILII</sequence>
<reference evidence="2 3" key="1">
    <citation type="journal article" date="2018" name="Sci. Rep.">
        <title>Genomic signatures of local adaptation to the degree of environmental predictability in rotifers.</title>
        <authorList>
            <person name="Franch-Gras L."/>
            <person name="Hahn C."/>
            <person name="Garcia-Roger E.M."/>
            <person name="Carmona M.J."/>
            <person name="Serra M."/>
            <person name="Gomez A."/>
        </authorList>
    </citation>
    <scope>NUCLEOTIDE SEQUENCE [LARGE SCALE GENOMIC DNA]</scope>
    <source>
        <strain evidence="2">HYR1</strain>
    </source>
</reference>
<proteinExistence type="predicted"/>
<evidence type="ECO:0000313" key="2">
    <source>
        <dbReference type="EMBL" id="RNA23152.1"/>
    </source>
</evidence>
<protein>
    <submittedName>
        <fullName evidence="2">Uncharacterized protein</fullName>
    </submittedName>
</protein>
<organism evidence="2 3">
    <name type="scientific">Brachionus plicatilis</name>
    <name type="common">Marine rotifer</name>
    <name type="synonym">Brachionus muelleri</name>
    <dbReference type="NCBI Taxonomy" id="10195"/>
    <lineage>
        <taxon>Eukaryota</taxon>
        <taxon>Metazoa</taxon>
        <taxon>Spiralia</taxon>
        <taxon>Gnathifera</taxon>
        <taxon>Rotifera</taxon>
        <taxon>Eurotatoria</taxon>
        <taxon>Monogononta</taxon>
        <taxon>Pseudotrocha</taxon>
        <taxon>Ploima</taxon>
        <taxon>Brachionidae</taxon>
        <taxon>Brachionus</taxon>
    </lineage>
</organism>
<keyword evidence="1" id="KW-1133">Transmembrane helix</keyword>
<comment type="caution">
    <text evidence="2">The sequence shown here is derived from an EMBL/GenBank/DDBJ whole genome shotgun (WGS) entry which is preliminary data.</text>
</comment>
<evidence type="ECO:0000256" key="1">
    <source>
        <dbReference type="SAM" id="Phobius"/>
    </source>
</evidence>
<keyword evidence="1" id="KW-0812">Transmembrane</keyword>
<evidence type="ECO:0000313" key="3">
    <source>
        <dbReference type="Proteomes" id="UP000276133"/>
    </source>
</evidence>
<keyword evidence="3" id="KW-1185">Reference proteome</keyword>
<name>A0A3M7RHV5_BRAPC</name>
<gene>
    <name evidence="2" type="ORF">BpHYR1_031082</name>
</gene>
<accession>A0A3M7RHV5</accession>
<feature type="transmembrane region" description="Helical" evidence="1">
    <location>
        <begin position="75"/>
        <end position="101"/>
    </location>
</feature>
<keyword evidence="1" id="KW-0472">Membrane</keyword>
<dbReference type="EMBL" id="REGN01003343">
    <property type="protein sequence ID" value="RNA23152.1"/>
    <property type="molecule type" value="Genomic_DNA"/>
</dbReference>